<evidence type="ECO:0000259" key="1">
    <source>
        <dbReference type="Pfam" id="PF13454"/>
    </source>
</evidence>
<sequence length="452" mass="48422">MIEHVAIVGAGFSGALQAINLLRHDGPRATLIERAPTPGLGIAYGAAHPSHVLNVRASNMSALPDQPDHFVRWLTARGVADAAAAFVPRLTYGDYLCELLDEARRTAGHRLEVVRDGVDDVEQRDDGGVTLRLSGGGSVGADAAVLAVGNLPPHDPPGLPSEGLGDDRYHADPWSPGVASGLTDADTVLLIGTGLTMVDVALQLEASGFGGRILALSRRGLLPRRHDAPSPPWQRLGQRPASVASHLVQDTRARGQAIGWRNAVDELRPFTQGMWAAADADTRARFLRHLRPWWDVHRHRLAPSVADRVAAMIARGQLTIVAGKTLALTASSDGVRVAWRPRGVDQPQEMAVRRVVNCTGPQGDLMRSTEPLLSRLAARGTIRADAAHLGIDVDGDARTINADGAANDWLYALGPMTRGAFWEIVAVPDIRVQTWAVARRLSNAHWVEGEGL</sequence>
<dbReference type="Proteomes" id="UP000199206">
    <property type="component" value="Unassembled WGS sequence"/>
</dbReference>
<evidence type="ECO:0000313" key="3">
    <source>
        <dbReference type="Proteomes" id="UP000199206"/>
    </source>
</evidence>
<protein>
    <submittedName>
        <fullName evidence="2">Uncharacterized NAD(P)/FAD-binding protein YdhS</fullName>
    </submittedName>
</protein>
<dbReference type="EMBL" id="FOCF01000007">
    <property type="protein sequence ID" value="SEN44403.1"/>
    <property type="molecule type" value="Genomic_DNA"/>
</dbReference>
<evidence type="ECO:0000313" key="2">
    <source>
        <dbReference type="EMBL" id="SEN44403.1"/>
    </source>
</evidence>
<reference evidence="3" key="1">
    <citation type="submission" date="2016-10" db="EMBL/GenBank/DDBJ databases">
        <authorList>
            <person name="Varghese N."/>
            <person name="Submissions S."/>
        </authorList>
    </citation>
    <scope>NUCLEOTIDE SEQUENCE [LARGE SCALE GENOMIC DNA]</scope>
    <source>
        <strain evidence="3">S6-262</strain>
    </source>
</reference>
<dbReference type="InterPro" id="IPR052189">
    <property type="entry name" value="L-asp_N-monooxygenase_NS-form"/>
</dbReference>
<dbReference type="RefSeq" id="WP_093666327.1">
    <property type="nucleotide sequence ID" value="NZ_FOCF01000007.1"/>
</dbReference>
<dbReference type="STRING" id="1166340.SAMN05192583_2797"/>
<accession>A0A1H8GKB6</accession>
<keyword evidence="3" id="KW-1185">Reference proteome</keyword>
<dbReference type="AlphaFoldDB" id="A0A1H8GKB6"/>
<feature type="domain" description="FAD-dependent urate hydroxylase HpyO/Asp monooxygenase CreE-like FAD/NAD(P)-binding" evidence="1">
    <location>
        <begin position="6"/>
        <end position="150"/>
    </location>
</feature>
<dbReference type="PANTHER" id="PTHR40254:SF1">
    <property type="entry name" value="BLR0577 PROTEIN"/>
    <property type="match status" value="1"/>
</dbReference>
<dbReference type="InterPro" id="IPR036188">
    <property type="entry name" value="FAD/NAD-bd_sf"/>
</dbReference>
<dbReference type="PANTHER" id="PTHR40254">
    <property type="entry name" value="BLR0577 PROTEIN"/>
    <property type="match status" value="1"/>
</dbReference>
<dbReference type="OrthoDB" id="101972at2"/>
<dbReference type="Pfam" id="PF13454">
    <property type="entry name" value="NAD_binding_9"/>
    <property type="match status" value="1"/>
</dbReference>
<organism evidence="2 3">
    <name type="scientific">Sphingomonas gellani</name>
    <dbReference type="NCBI Taxonomy" id="1166340"/>
    <lineage>
        <taxon>Bacteria</taxon>
        <taxon>Pseudomonadati</taxon>
        <taxon>Pseudomonadota</taxon>
        <taxon>Alphaproteobacteria</taxon>
        <taxon>Sphingomonadales</taxon>
        <taxon>Sphingomonadaceae</taxon>
        <taxon>Sphingomonas</taxon>
    </lineage>
</organism>
<name>A0A1H8GKB6_9SPHN</name>
<dbReference type="Gene3D" id="3.50.50.60">
    <property type="entry name" value="FAD/NAD(P)-binding domain"/>
    <property type="match status" value="1"/>
</dbReference>
<dbReference type="InterPro" id="IPR038732">
    <property type="entry name" value="HpyO/CreE_NAD-binding"/>
</dbReference>
<gene>
    <name evidence="2" type="ORF">SAMN05192583_2797</name>
</gene>
<dbReference type="SUPFAM" id="SSF51905">
    <property type="entry name" value="FAD/NAD(P)-binding domain"/>
    <property type="match status" value="1"/>
</dbReference>
<proteinExistence type="predicted"/>